<accession>A0ACB5UN04</accession>
<comment type="caution">
    <text evidence="1">The sequence shown here is derived from an EMBL/GenBank/DDBJ whole genome shotgun (WGS) entry which is preliminary data.</text>
</comment>
<evidence type="ECO:0000313" key="2">
    <source>
        <dbReference type="Proteomes" id="UP001374599"/>
    </source>
</evidence>
<proteinExistence type="predicted"/>
<dbReference type="EMBL" id="BTPU01000067">
    <property type="protein sequence ID" value="GMQ64346.1"/>
    <property type="molecule type" value="Genomic_DNA"/>
</dbReference>
<sequence>MYIAKTKIRTINKDGERILFDVGDEVEGITKKQAKELIGDGALEEVKTEQEKAK</sequence>
<keyword evidence="2" id="KW-1185">Reference proteome</keyword>
<protein>
    <submittedName>
        <fullName evidence="1">Uncharacterized protein</fullName>
    </submittedName>
</protein>
<dbReference type="Proteomes" id="UP001374599">
    <property type="component" value="Unassembled WGS sequence"/>
</dbReference>
<reference evidence="1" key="1">
    <citation type="submission" date="2023-09" db="EMBL/GenBank/DDBJ databases">
        <title>Vallitalea sediminicola and Vallitalea maricola sp. nov., anaerobic bacteria isolated from marine sediment.</title>
        <authorList>
            <person name="Hirano S."/>
            <person name="Maeda A."/>
            <person name="Terahara T."/>
            <person name="Mori K."/>
            <person name="Hamada M."/>
            <person name="Matsumoto R."/>
            <person name="Kobayashi T."/>
        </authorList>
    </citation>
    <scope>NUCLEOTIDE SEQUENCE</scope>
    <source>
        <strain evidence="1">AN17-2</strain>
    </source>
</reference>
<organism evidence="1 2">
    <name type="scientific">Vallitalea maricola</name>
    <dbReference type="NCBI Taxonomy" id="3074433"/>
    <lineage>
        <taxon>Bacteria</taxon>
        <taxon>Bacillati</taxon>
        <taxon>Bacillota</taxon>
        <taxon>Clostridia</taxon>
        <taxon>Lachnospirales</taxon>
        <taxon>Vallitaleaceae</taxon>
        <taxon>Vallitalea</taxon>
    </lineage>
</organism>
<gene>
    <name evidence="1" type="ORF">AN2V17_35830</name>
</gene>
<evidence type="ECO:0000313" key="1">
    <source>
        <dbReference type="EMBL" id="GMQ64346.1"/>
    </source>
</evidence>
<name>A0ACB5UN04_9FIRM</name>